<evidence type="ECO:0000313" key="3">
    <source>
        <dbReference type="Proteomes" id="UP001249076"/>
    </source>
</evidence>
<comment type="caution">
    <text evidence="1">The sequence shown here is derived from an EMBL/GenBank/DDBJ whole genome shotgun (WGS) entry which is preliminary data.</text>
</comment>
<evidence type="ECO:0000313" key="4">
    <source>
        <dbReference type="Proteomes" id="UP001253458"/>
    </source>
</evidence>
<dbReference type="RefSeq" id="WP_209818792.1">
    <property type="nucleotide sequence ID" value="NZ_JAVDTL010000006.1"/>
</dbReference>
<evidence type="ECO:0000313" key="1">
    <source>
        <dbReference type="EMBL" id="MDR6768623.1"/>
    </source>
</evidence>
<accession>A0AAJ2BW75</accession>
<evidence type="ECO:0000313" key="2">
    <source>
        <dbReference type="EMBL" id="MDR6837338.1"/>
    </source>
</evidence>
<protein>
    <submittedName>
        <fullName evidence="1">Lactate dehydrogenase-like 2-hydroxyacid dehydrogenase</fullName>
    </submittedName>
</protein>
<sequence>MTDLEQIHRAAHAQALKDNPVLAEALDAWKTDLMKAWEQSPARDAEGREKLYLMVHAAEKFKTYVEAMVDSGKLLTKEAIASSSSPGWLNWLKR</sequence>
<dbReference type="EMBL" id="JAVDTL010000006">
    <property type="protein sequence ID" value="MDR6768623.1"/>
    <property type="molecule type" value="Genomic_DNA"/>
</dbReference>
<dbReference type="Proteomes" id="UP001249076">
    <property type="component" value="Unassembled WGS sequence"/>
</dbReference>
<keyword evidence="3" id="KW-1185">Reference proteome</keyword>
<dbReference type="Proteomes" id="UP001253458">
    <property type="component" value="Unassembled WGS sequence"/>
</dbReference>
<gene>
    <name evidence="1" type="ORF">J2W88_003927</name>
    <name evidence="2" type="ORF">J2W93_002176</name>
</gene>
<proteinExistence type="predicted"/>
<organism evidence="1 4">
    <name type="scientific">Acidovorax delafieldii</name>
    <name type="common">Pseudomonas delafieldii</name>
    <dbReference type="NCBI Taxonomy" id="47920"/>
    <lineage>
        <taxon>Bacteria</taxon>
        <taxon>Pseudomonadati</taxon>
        <taxon>Pseudomonadota</taxon>
        <taxon>Betaproteobacteria</taxon>
        <taxon>Burkholderiales</taxon>
        <taxon>Comamonadaceae</taxon>
        <taxon>Acidovorax</taxon>
    </lineage>
</organism>
<dbReference type="EMBL" id="JAVDTS010000003">
    <property type="protein sequence ID" value="MDR6837338.1"/>
    <property type="molecule type" value="Genomic_DNA"/>
</dbReference>
<dbReference type="AlphaFoldDB" id="A0AAJ2BW75"/>
<reference evidence="1 3" key="1">
    <citation type="submission" date="2023-07" db="EMBL/GenBank/DDBJ databases">
        <title>Sorghum-associated microbial communities from plants grown in Nebraska, USA.</title>
        <authorList>
            <person name="Schachtman D."/>
        </authorList>
    </citation>
    <scope>NUCLEOTIDE SEQUENCE</scope>
    <source>
        <strain evidence="2 3">BE105</strain>
        <strain evidence="1">BE69</strain>
    </source>
</reference>
<name>A0AAJ2BW75_ACIDE</name>